<proteinExistence type="predicted"/>
<dbReference type="AlphaFoldDB" id="A0A2N9IYB6"/>
<dbReference type="InterPro" id="IPR057670">
    <property type="entry name" value="SH3_retrovirus"/>
</dbReference>
<reference evidence="2" key="1">
    <citation type="submission" date="2018-02" db="EMBL/GenBank/DDBJ databases">
        <authorList>
            <person name="Cohen D.B."/>
            <person name="Kent A.D."/>
        </authorList>
    </citation>
    <scope>NUCLEOTIDE SEQUENCE</scope>
</reference>
<protein>
    <recommendedName>
        <fullName evidence="1">Retroviral polymerase SH3-like domain-containing protein</fullName>
    </recommendedName>
</protein>
<dbReference type="EMBL" id="OIVN01006267">
    <property type="protein sequence ID" value="SPD29284.1"/>
    <property type="molecule type" value="Genomic_DNA"/>
</dbReference>
<sequence>MAANVSSAAKYEIEKFNGKNDFILWRVKTCALLVQQGLFRALKGKDSLPAQLSKEEKENLLEQAHSAIQLSLADEFLREVVEEKTVAPLLSLTNRLYMKQQLYTIWMKEDDEDQALILLCSLPYSFEHFVDTMLYGSGRDTISTDYVKDPLNSKELKKKVLKIGVIITLKVLLLEKGRAHEIKCKLLKVKKEKDDTPADYSSLRVFGCPTYAHVNDDKLEPRAKKCIFLGYASRVKGYKSKQSIETVKDQGVNKQVELKVKALDEVHDNTTVQPISDDVHDSNDETIEDQEPSSYHEVVSNNNLVSNNNSVQWNVAMSEEIESLHKNHTWELVEPPTGQKIVGCKWVFKKNEGSPGLKHRASRKDWLQRAIVRDKLEQLTVDVDWSTIEAEYMAAIEAVKEVILFNVKKVATADNPMDMMTKPVPLNKFKHCLDLVGVCSF</sequence>
<feature type="domain" description="Retroviral polymerase SH3-like" evidence="1">
    <location>
        <begin position="208"/>
        <end position="239"/>
    </location>
</feature>
<gene>
    <name evidence="2" type="ORF">FSB_LOCUS57166</name>
</gene>
<name>A0A2N9IYB6_FAGSY</name>
<dbReference type="Pfam" id="PF25597">
    <property type="entry name" value="SH3_retrovirus"/>
    <property type="match status" value="1"/>
</dbReference>
<organism evidence="2">
    <name type="scientific">Fagus sylvatica</name>
    <name type="common">Beechnut</name>
    <dbReference type="NCBI Taxonomy" id="28930"/>
    <lineage>
        <taxon>Eukaryota</taxon>
        <taxon>Viridiplantae</taxon>
        <taxon>Streptophyta</taxon>
        <taxon>Embryophyta</taxon>
        <taxon>Tracheophyta</taxon>
        <taxon>Spermatophyta</taxon>
        <taxon>Magnoliopsida</taxon>
        <taxon>eudicotyledons</taxon>
        <taxon>Gunneridae</taxon>
        <taxon>Pentapetalae</taxon>
        <taxon>rosids</taxon>
        <taxon>fabids</taxon>
        <taxon>Fagales</taxon>
        <taxon>Fagaceae</taxon>
        <taxon>Fagus</taxon>
    </lineage>
</organism>
<evidence type="ECO:0000259" key="1">
    <source>
        <dbReference type="Pfam" id="PF25597"/>
    </source>
</evidence>
<accession>A0A2N9IYB6</accession>
<evidence type="ECO:0000313" key="2">
    <source>
        <dbReference type="EMBL" id="SPD29284.1"/>
    </source>
</evidence>